<feature type="repeat" description="ANK" evidence="3">
    <location>
        <begin position="247"/>
        <end position="279"/>
    </location>
</feature>
<feature type="region of interest" description="Disordered" evidence="4">
    <location>
        <begin position="139"/>
        <end position="199"/>
    </location>
</feature>
<feature type="compositionally biased region" description="Basic and acidic residues" evidence="4">
    <location>
        <begin position="182"/>
        <end position="199"/>
    </location>
</feature>
<dbReference type="Pfam" id="PF12796">
    <property type="entry name" value="Ank_2"/>
    <property type="match status" value="1"/>
</dbReference>
<feature type="compositionally biased region" description="Polar residues" evidence="4">
    <location>
        <begin position="590"/>
        <end position="604"/>
    </location>
</feature>
<dbReference type="OrthoDB" id="10250354at2759"/>
<dbReference type="PROSITE" id="PS50076">
    <property type="entry name" value="DNAJ_2"/>
    <property type="match status" value="1"/>
</dbReference>
<feature type="domain" description="J" evidence="5">
    <location>
        <begin position="9"/>
        <end position="66"/>
    </location>
</feature>
<dbReference type="PANTHER" id="PTHR24166">
    <property type="entry name" value="ROLLING PEBBLES, ISOFORM B"/>
    <property type="match status" value="1"/>
</dbReference>
<evidence type="ECO:0000256" key="3">
    <source>
        <dbReference type="PROSITE-ProRule" id="PRU00023"/>
    </source>
</evidence>
<feature type="compositionally biased region" description="Polar residues" evidence="4">
    <location>
        <begin position="710"/>
        <end position="719"/>
    </location>
</feature>
<feature type="region of interest" description="Disordered" evidence="4">
    <location>
        <begin position="494"/>
        <end position="604"/>
    </location>
</feature>
<evidence type="ECO:0000256" key="1">
    <source>
        <dbReference type="ARBA" id="ARBA00022737"/>
    </source>
</evidence>
<dbReference type="SUPFAM" id="SSF48403">
    <property type="entry name" value="Ankyrin repeat"/>
    <property type="match status" value="1"/>
</dbReference>
<evidence type="ECO:0000259" key="5">
    <source>
        <dbReference type="PROSITE" id="PS50076"/>
    </source>
</evidence>
<feature type="region of interest" description="Disordered" evidence="4">
    <location>
        <begin position="632"/>
        <end position="719"/>
    </location>
</feature>
<dbReference type="EMBL" id="KL142370">
    <property type="protein sequence ID" value="KDR81399.1"/>
    <property type="molecule type" value="Genomic_DNA"/>
</dbReference>
<protein>
    <recommendedName>
        <fullName evidence="5">J domain-containing protein</fullName>
    </recommendedName>
</protein>
<feature type="compositionally biased region" description="Basic residues" evidence="4">
    <location>
        <begin position="571"/>
        <end position="584"/>
    </location>
</feature>
<keyword evidence="1" id="KW-0677">Repeat</keyword>
<dbReference type="InterPro" id="IPR036869">
    <property type="entry name" value="J_dom_sf"/>
</dbReference>
<gene>
    <name evidence="6" type="ORF">GALMADRAFT_221260</name>
</gene>
<feature type="compositionally biased region" description="Basic residues" evidence="4">
    <location>
        <begin position="781"/>
        <end position="791"/>
    </location>
</feature>
<dbReference type="PROSITE" id="PS50088">
    <property type="entry name" value="ANK_REPEAT"/>
    <property type="match status" value="1"/>
</dbReference>
<evidence type="ECO:0000313" key="7">
    <source>
        <dbReference type="Proteomes" id="UP000027222"/>
    </source>
</evidence>
<dbReference type="Proteomes" id="UP000027222">
    <property type="component" value="Unassembled WGS sequence"/>
</dbReference>
<feature type="compositionally biased region" description="Basic and acidic residues" evidence="4">
    <location>
        <begin position="494"/>
        <end position="535"/>
    </location>
</feature>
<sequence>MVLKQQVLDAFALLGIEPDTDQATATKAYKRQALLHHPDRNHGDPEATQRFQEIGAAWNICQRHFDNPSWSHVQEDGSSRQTRSGFTYTFNKDDDIPLDEDELYEFYMYMFAETLFGRYSRTKGQRYRYERSGRAGAGLSTFSGGFAESQERQSHNAERQRKENEEYEKRKRELELEIEQEERDRQASEKRRKADDDRRATALEHAFQAAYTGNSAAVHKPILDYDLDVNAPRKRAKLSKRQNDPLAGDSLLHVAASYCDETLVMFLIERGAKPTALNKSHLTPFHAAIKAGNTRVVQFIMERRGRSFDGYHPSKAAPSGCTPLQLAIQSGVPSVVELLVKDATTHDVEKCWKQEPMSEEIKEILRKKKGFVPPDTISLDHPISRKSQLQQELAQKKEARIAEELERAAINRQKREERAAKRAEKDRELATKLAQEEARLRAELEERHRLEDARKAEQVRAKAILDARLKVEAEARAQTARERNLREEAQARLKVETEARAQTARETKLREEAQARLERERSLHPLEESRKRVDESSQSSTSAGATPPPGSPPTDMRTIAPTNVLSPEQRKKLRYAKLKEKRKAKLAEQRLQQKSSSTVTTDQSLRLIGDDKSTAFKGTKKPKTEVAVQDIGNMDEDQRAKHEAALRRRAEQSARDKERHRRVLDERARANSGAQGPARAAEYVPLTPVSTHASRSDSPGRAMVGKIQGPSLQKKGSTQPLPALRVDFAMPVEDIQTCVLPDDLFKDERPVPRPTNGLVVSQPEHPQINSTEVRGTDRPPRRWHRYPHRGRPFASAQPSGTNA</sequence>
<proteinExistence type="predicted"/>
<evidence type="ECO:0000256" key="2">
    <source>
        <dbReference type="ARBA" id="ARBA00023043"/>
    </source>
</evidence>
<dbReference type="InterPro" id="IPR002110">
    <property type="entry name" value="Ankyrin_rpt"/>
</dbReference>
<evidence type="ECO:0000256" key="4">
    <source>
        <dbReference type="SAM" id="MobiDB-lite"/>
    </source>
</evidence>
<dbReference type="Gene3D" id="1.25.40.20">
    <property type="entry name" value="Ankyrin repeat-containing domain"/>
    <property type="match status" value="1"/>
</dbReference>
<feature type="compositionally biased region" description="Basic and acidic residues" evidence="4">
    <location>
        <begin position="636"/>
        <end position="669"/>
    </location>
</feature>
<dbReference type="STRING" id="685588.A0A067TNC2"/>
<dbReference type="InterPro" id="IPR050889">
    <property type="entry name" value="Dendritic_Spine_Reg/Scaffold"/>
</dbReference>
<dbReference type="InterPro" id="IPR001623">
    <property type="entry name" value="DnaJ_domain"/>
</dbReference>
<feature type="compositionally biased region" description="Basic and acidic residues" evidence="4">
    <location>
        <begin position="149"/>
        <end position="175"/>
    </location>
</feature>
<dbReference type="SUPFAM" id="SSF46565">
    <property type="entry name" value="Chaperone J-domain"/>
    <property type="match status" value="1"/>
</dbReference>
<dbReference type="SMART" id="SM00248">
    <property type="entry name" value="ANK"/>
    <property type="match status" value="3"/>
</dbReference>
<feature type="region of interest" description="Disordered" evidence="4">
    <location>
        <begin position="746"/>
        <end position="803"/>
    </location>
</feature>
<dbReference type="Gene3D" id="1.10.287.110">
    <property type="entry name" value="DnaJ domain"/>
    <property type="match status" value="1"/>
</dbReference>
<dbReference type="PROSITE" id="PS50297">
    <property type="entry name" value="ANK_REP_REGION"/>
    <property type="match status" value="1"/>
</dbReference>
<keyword evidence="2 3" id="KW-0040">ANK repeat</keyword>
<dbReference type="PRINTS" id="PR00625">
    <property type="entry name" value="JDOMAIN"/>
</dbReference>
<name>A0A067TNC2_GALM3</name>
<dbReference type="CDD" id="cd06257">
    <property type="entry name" value="DnaJ"/>
    <property type="match status" value="1"/>
</dbReference>
<dbReference type="PANTHER" id="PTHR24166:SF48">
    <property type="entry name" value="PROTEIN VAPYRIN"/>
    <property type="match status" value="1"/>
</dbReference>
<dbReference type="SMART" id="SM00271">
    <property type="entry name" value="DnaJ"/>
    <property type="match status" value="1"/>
</dbReference>
<reference evidence="7" key="1">
    <citation type="journal article" date="2014" name="Proc. Natl. Acad. Sci. U.S.A.">
        <title>Extensive sampling of basidiomycete genomes demonstrates inadequacy of the white-rot/brown-rot paradigm for wood decay fungi.</title>
        <authorList>
            <person name="Riley R."/>
            <person name="Salamov A.A."/>
            <person name="Brown D.W."/>
            <person name="Nagy L.G."/>
            <person name="Floudas D."/>
            <person name="Held B.W."/>
            <person name="Levasseur A."/>
            <person name="Lombard V."/>
            <person name="Morin E."/>
            <person name="Otillar R."/>
            <person name="Lindquist E.A."/>
            <person name="Sun H."/>
            <person name="LaButti K.M."/>
            <person name="Schmutz J."/>
            <person name="Jabbour D."/>
            <person name="Luo H."/>
            <person name="Baker S.E."/>
            <person name="Pisabarro A.G."/>
            <person name="Walton J.D."/>
            <person name="Blanchette R.A."/>
            <person name="Henrissat B."/>
            <person name="Martin F."/>
            <person name="Cullen D."/>
            <person name="Hibbett D.S."/>
            <person name="Grigoriev I.V."/>
        </authorList>
    </citation>
    <scope>NUCLEOTIDE SEQUENCE [LARGE SCALE GENOMIC DNA]</scope>
    <source>
        <strain evidence="7">CBS 339.88</strain>
    </source>
</reference>
<feature type="compositionally biased region" description="Polar residues" evidence="4">
    <location>
        <begin position="688"/>
        <end position="697"/>
    </location>
</feature>
<organism evidence="6 7">
    <name type="scientific">Galerina marginata (strain CBS 339.88)</name>
    <dbReference type="NCBI Taxonomy" id="685588"/>
    <lineage>
        <taxon>Eukaryota</taxon>
        <taxon>Fungi</taxon>
        <taxon>Dikarya</taxon>
        <taxon>Basidiomycota</taxon>
        <taxon>Agaricomycotina</taxon>
        <taxon>Agaricomycetes</taxon>
        <taxon>Agaricomycetidae</taxon>
        <taxon>Agaricales</taxon>
        <taxon>Agaricineae</taxon>
        <taxon>Strophariaceae</taxon>
        <taxon>Galerina</taxon>
    </lineage>
</organism>
<dbReference type="AlphaFoldDB" id="A0A067TNC2"/>
<feature type="compositionally biased region" description="Low complexity" evidence="4">
    <location>
        <begin position="536"/>
        <end position="545"/>
    </location>
</feature>
<dbReference type="HOGENOM" id="CLU_012199_0_0_1"/>
<keyword evidence="7" id="KW-1185">Reference proteome</keyword>
<dbReference type="InterPro" id="IPR036770">
    <property type="entry name" value="Ankyrin_rpt-contain_sf"/>
</dbReference>
<dbReference type="Pfam" id="PF00226">
    <property type="entry name" value="DnaJ"/>
    <property type="match status" value="1"/>
</dbReference>
<accession>A0A067TNC2</accession>
<evidence type="ECO:0000313" key="6">
    <source>
        <dbReference type="EMBL" id="KDR81399.1"/>
    </source>
</evidence>